<dbReference type="InterPro" id="IPR036844">
    <property type="entry name" value="Hint_dom_sf"/>
</dbReference>
<feature type="domain" description="Hedgehog/Intein (Hint)" evidence="1">
    <location>
        <begin position="124"/>
        <end position="270"/>
    </location>
</feature>
<evidence type="ECO:0000313" key="3">
    <source>
        <dbReference type="Proteomes" id="UP000184074"/>
    </source>
</evidence>
<dbReference type="Pfam" id="PF13403">
    <property type="entry name" value="Hint_2"/>
    <property type="match status" value="1"/>
</dbReference>
<dbReference type="Proteomes" id="UP000184074">
    <property type="component" value="Unassembled WGS sequence"/>
</dbReference>
<dbReference type="Gene3D" id="2.170.16.10">
    <property type="entry name" value="Hedgehog/Intein (Hint) domain"/>
    <property type="match status" value="1"/>
</dbReference>
<dbReference type="InterPro" id="IPR028992">
    <property type="entry name" value="Hedgehog/Intein_dom"/>
</dbReference>
<accession>A0A1M5SGJ1</accession>
<evidence type="ECO:0000259" key="1">
    <source>
        <dbReference type="Pfam" id="PF13403"/>
    </source>
</evidence>
<dbReference type="OrthoDB" id="6305173at2"/>
<reference evidence="2 3" key="1">
    <citation type="submission" date="2016-11" db="EMBL/GenBank/DDBJ databases">
        <authorList>
            <person name="Jaros S."/>
            <person name="Januszkiewicz K."/>
            <person name="Wedrychowicz H."/>
        </authorList>
    </citation>
    <scope>NUCLEOTIDE SEQUENCE [LARGE SCALE GENOMIC DNA]</scope>
    <source>
        <strain evidence="2 3">DSM 28715</strain>
    </source>
</reference>
<keyword evidence="3" id="KW-1185">Reference proteome</keyword>
<dbReference type="RefSeq" id="WP_072902332.1">
    <property type="nucleotide sequence ID" value="NZ_FQXB01000006.1"/>
</dbReference>
<dbReference type="STRING" id="1508389.SAMN05444003_2930"/>
<name>A0A1M5SGJ1_9RHOB</name>
<evidence type="ECO:0000313" key="2">
    <source>
        <dbReference type="EMBL" id="SHH37013.1"/>
    </source>
</evidence>
<protein>
    <submittedName>
        <fullName evidence="2">Hint domain-containing protein</fullName>
    </submittedName>
</protein>
<organism evidence="2 3">
    <name type="scientific">Cognatiyoonia sediminum</name>
    <dbReference type="NCBI Taxonomy" id="1508389"/>
    <lineage>
        <taxon>Bacteria</taxon>
        <taxon>Pseudomonadati</taxon>
        <taxon>Pseudomonadota</taxon>
        <taxon>Alphaproteobacteria</taxon>
        <taxon>Rhodobacterales</taxon>
        <taxon>Paracoccaceae</taxon>
        <taxon>Cognatiyoonia</taxon>
    </lineage>
</organism>
<proteinExistence type="predicted"/>
<dbReference type="AlphaFoldDB" id="A0A1M5SGJ1"/>
<gene>
    <name evidence="2" type="ORF">SAMN05444003_2930</name>
</gene>
<dbReference type="EMBL" id="FQXB01000006">
    <property type="protein sequence ID" value="SHH37013.1"/>
    <property type="molecule type" value="Genomic_DNA"/>
</dbReference>
<dbReference type="SUPFAM" id="SSF51294">
    <property type="entry name" value="Hedgehog/intein (Hint) domain"/>
    <property type="match status" value="1"/>
</dbReference>
<sequence>MPTVIIYSLNADPLGATDVTVTGSFTVDVIDDDPNLEGNDATGPQLDVSGIPFFIGDSTNFQVFETYSGDVGGVPVTFTLVQWQFTPYMILTEGAVDVGETIENTNNSIIPAPPDPLEDLPDYVCFADGTLIDTPNGPKPVEALEVGDLVLTASGLPKPITWIGRRRLDSDALTQKPHLRPIEFEADALGPGRPSKTVRLSPQHRVAVTSEMCQVYFGNADVFASAKSLVENKKITIDEDIRTVTYHHILLDQHDLISSSDLWVETLFLGDATVEMLPRWTLATLQRLSKSRSGVPFTKLETALPVLKSYEVDVVRDSLSPYEPAVAPSVGAAK</sequence>